<evidence type="ECO:0000256" key="8">
    <source>
        <dbReference type="SAM" id="MobiDB-lite"/>
    </source>
</evidence>
<evidence type="ECO:0000259" key="10">
    <source>
        <dbReference type="PROSITE" id="PS50954"/>
    </source>
</evidence>
<dbReference type="FunFam" id="3.30.70.330:FF:000176">
    <property type="entry name" value="Inner nuclear membrane protein Man1"/>
    <property type="match status" value="1"/>
</dbReference>
<dbReference type="SUPFAM" id="SSF54928">
    <property type="entry name" value="RNA-binding domain, RBD"/>
    <property type="match status" value="1"/>
</dbReference>
<accession>A0AAV2HD55</accession>
<feature type="compositionally biased region" description="Low complexity" evidence="8">
    <location>
        <begin position="90"/>
        <end position="99"/>
    </location>
</feature>
<dbReference type="InterPro" id="IPR052277">
    <property type="entry name" value="INM_ESCRT-Associated"/>
</dbReference>
<feature type="compositionally biased region" description="Polar residues" evidence="8">
    <location>
        <begin position="48"/>
        <end position="84"/>
    </location>
</feature>
<feature type="compositionally biased region" description="Low complexity" evidence="8">
    <location>
        <begin position="281"/>
        <end position="295"/>
    </location>
</feature>
<evidence type="ECO:0000256" key="3">
    <source>
        <dbReference type="ARBA" id="ARBA00022553"/>
    </source>
</evidence>
<dbReference type="GO" id="GO:0006998">
    <property type="term" value="P:nuclear envelope organization"/>
    <property type="evidence" value="ECO:0007669"/>
    <property type="project" value="TreeGrafter"/>
</dbReference>
<name>A0AAV2HD55_LYMST</name>
<feature type="transmembrane region" description="Helical" evidence="9">
    <location>
        <begin position="496"/>
        <end position="518"/>
    </location>
</feature>
<evidence type="ECO:0000256" key="1">
    <source>
        <dbReference type="ARBA" id="ARBA00004127"/>
    </source>
</evidence>
<dbReference type="PROSITE" id="PS50954">
    <property type="entry name" value="LEM"/>
    <property type="match status" value="1"/>
</dbReference>
<evidence type="ECO:0000256" key="6">
    <source>
        <dbReference type="ARBA" id="ARBA00023136"/>
    </source>
</evidence>
<dbReference type="CDD" id="cd12286">
    <property type="entry name" value="RRM_Man1"/>
    <property type="match status" value="1"/>
</dbReference>
<comment type="subcellular location">
    <subcellularLocation>
        <location evidence="1">Endomembrane system</location>
        <topology evidence="1">Multi-pass membrane protein</topology>
    </subcellularLocation>
    <subcellularLocation>
        <location evidence="2">Nucleus inner membrane</location>
    </subcellularLocation>
</comment>
<sequence>MADGEHLTDAELVAELQQFGEKVQMPIKYNKRPILLKKLNHYRARSKVSPSKIQPKLNSKQAKTQSSSADRSNNSFLNIPVNNQLPPPTASLASAPRASHSFGLERPGSYNLGTLSSDDSDADTVPSSFPHGSQASSNESNHMNFKTSIRDTSRISNVSDNVLRTLRRRTAELPPRLTRRTQIFELSHENGANESINGGSDDEIPVPSPARSRLYPNLSKLTSFSSTSNIEPDKFESSDSDLDGSSYMVENKSCNTSFKNVSRDSDANKGPGTSQSFGYPSSSSRNTSSLSDSSSFHQRTLPHRRYANAPHRVQQYKSRCIEHLPHLLVAIAVLFFVGLSVTYIVIHKDYFFSWFSSPNYMGSDDILLQCLDGDYSESEDCYEKEEIDIALDVIKGLFTQLSVRKGEVLCNFVKSEATLKATVLRTQIMSKYAQKNVERIFNCSLDHILVNPHWNIKVLQDNGSEADKKSDIYFLESSVASMTLWCRLVRSLNQVLYGIFVVITVIGIIFLLSVYIQYKLRRRENEQKEVYNMVEKIIDMLQEHHEQVKAEDFDEPPYLAVTHVRDQLLPPSQRRQLQPIWDKAVAFIAANESRIRLEPRLIGGEEYEVWHWLQPSVNNGKIWQGQVFGEKSENNSNQVIYSPTPCLKIRNMFDTNMESGENWESSVTDAILEKCKNIKHIVHIYVDVDSREGCVYLKCSSCEAAGKARQSLHGWWFDGRLVTVKHLKLDHYHKRWPDAKHATVPLKPSTDQMKSLSQPYYRSSLEMT</sequence>
<evidence type="ECO:0000256" key="7">
    <source>
        <dbReference type="ARBA" id="ARBA00023242"/>
    </source>
</evidence>
<dbReference type="InterPro" id="IPR012677">
    <property type="entry name" value="Nucleotide-bd_a/b_plait_sf"/>
</dbReference>
<dbReference type="FunFam" id="1.10.10.1180:FF:000002">
    <property type="entry name" value="LEM domain-containing protein 2"/>
    <property type="match status" value="1"/>
</dbReference>
<dbReference type="Pfam" id="PF09402">
    <property type="entry name" value="MSC"/>
    <property type="match status" value="1"/>
</dbReference>
<evidence type="ECO:0000256" key="4">
    <source>
        <dbReference type="ARBA" id="ARBA00022692"/>
    </source>
</evidence>
<protein>
    <recommendedName>
        <fullName evidence="10">LEM domain-containing protein</fullName>
    </recommendedName>
</protein>
<feature type="region of interest" description="Disordered" evidence="8">
    <location>
        <begin position="223"/>
        <end position="242"/>
    </location>
</feature>
<dbReference type="PANTHER" id="PTHR13428:SF12">
    <property type="entry name" value="INNER NUCLEAR MEMBRANE PROTEIN MAN1"/>
    <property type="match status" value="1"/>
</dbReference>
<feature type="region of interest" description="Disordered" evidence="8">
    <location>
        <begin position="186"/>
        <end position="214"/>
    </location>
</feature>
<dbReference type="GO" id="GO:0031490">
    <property type="term" value="F:chromatin DNA binding"/>
    <property type="evidence" value="ECO:0007669"/>
    <property type="project" value="TreeGrafter"/>
</dbReference>
<feature type="compositionally biased region" description="Polar residues" evidence="8">
    <location>
        <begin position="271"/>
        <end position="280"/>
    </location>
</feature>
<dbReference type="Gene3D" id="3.30.70.330">
    <property type="match status" value="1"/>
</dbReference>
<dbReference type="InterPro" id="IPR003887">
    <property type="entry name" value="LEM_dom"/>
</dbReference>
<organism evidence="11 12">
    <name type="scientific">Lymnaea stagnalis</name>
    <name type="common">Great pond snail</name>
    <name type="synonym">Helix stagnalis</name>
    <dbReference type="NCBI Taxonomy" id="6523"/>
    <lineage>
        <taxon>Eukaryota</taxon>
        <taxon>Metazoa</taxon>
        <taxon>Spiralia</taxon>
        <taxon>Lophotrochozoa</taxon>
        <taxon>Mollusca</taxon>
        <taxon>Gastropoda</taxon>
        <taxon>Heterobranchia</taxon>
        <taxon>Euthyneura</taxon>
        <taxon>Panpulmonata</taxon>
        <taxon>Hygrophila</taxon>
        <taxon>Lymnaeoidea</taxon>
        <taxon>Lymnaeidae</taxon>
        <taxon>Lymnaea</taxon>
    </lineage>
</organism>
<feature type="region of interest" description="Disordered" evidence="8">
    <location>
        <begin position="258"/>
        <end position="295"/>
    </location>
</feature>
<dbReference type="Proteomes" id="UP001497497">
    <property type="component" value="Unassembled WGS sequence"/>
</dbReference>
<feature type="compositionally biased region" description="Polar residues" evidence="8">
    <location>
        <begin position="125"/>
        <end position="141"/>
    </location>
</feature>
<dbReference type="GO" id="GO:0030514">
    <property type="term" value="P:negative regulation of BMP signaling pathway"/>
    <property type="evidence" value="ECO:0007669"/>
    <property type="project" value="TreeGrafter"/>
</dbReference>
<evidence type="ECO:0000313" key="12">
    <source>
        <dbReference type="Proteomes" id="UP001497497"/>
    </source>
</evidence>
<evidence type="ECO:0000313" key="11">
    <source>
        <dbReference type="EMBL" id="CAL1531708.1"/>
    </source>
</evidence>
<dbReference type="Gene3D" id="1.10.10.1180">
    <property type="entry name" value="MAN1, winged-helix domain"/>
    <property type="match status" value="1"/>
</dbReference>
<dbReference type="AlphaFoldDB" id="A0AAV2HD55"/>
<dbReference type="GO" id="GO:0005637">
    <property type="term" value="C:nuclear inner membrane"/>
    <property type="evidence" value="ECO:0007669"/>
    <property type="project" value="UniProtKB-SubCell"/>
</dbReference>
<keyword evidence="5 9" id="KW-1133">Transmembrane helix</keyword>
<evidence type="ECO:0000256" key="9">
    <source>
        <dbReference type="SAM" id="Phobius"/>
    </source>
</evidence>
<dbReference type="InterPro" id="IPR041885">
    <property type="entry name" value="MAN1_winged_helix_dom"/>
</dbReference>
<keyword evidence="12" id="KW-1185">Reference proteome</keyword>
<reference evidence="11 12" key="1">
    <citation type="submission" date="2024-04" db="EMBL/GenBank/DDBJ databases">
        <authorList>
            <consortium name="Genoscope - CEA"/>
            <person name="William W."/>
        </authorList>
    </citation>
    <scope>NUCLEOTIDE SEQUENCE [LARGE SCALE GENOMIC DNA]</scope>
</reference>
<keyword evidence="3" id="KW-0597">Phosphoprotein</keyword>
<proteinExistence type="predicted"/>
<gene>
    <name evidence="11" type="ORF">GSLYS_00005803001</name>
</gene>
<dbReference type="EMBL" id="CAXITT010000095">
    <property type="protein sequence ID" value="CAL1531708.1"/>
    <property type="molecule type" value="Genomic_DNA"/>
</dbReference>
<dbReference type="InterPro" id="IPR034394">
    <property type="entry name" value="Man1_RRM"/>
</dbReference>
<dbReference type="InterPro" id="IPR035979">
    <property type="entry name" value="RBD_domain_sf"/>
</dbReference>
<keyword evidence="4 9" id="KW-0812">Transmembrane</keyword>
<comment type="caution">
    <text evidence="11">The sequence shown here is derived from an EMBL/GenBank/DDBJ whole genome shotgun (WGS) entry which is preliminary data.</text>
</comment>
<feature type="transmembrane region" description="Helical" evidence="9">
    <location>
        <begin position="324"/>
        <end position="346"/>
    </location>
</feature>
<feature type="region of interest" description="Disordered" evidence="8">
    <location>
        <begin position="45"/>
        <end position="141"/>
    </location>
</feature>
<evidence type="ECO:0000256" key="2">
    <source>
        <dbReference type="ARBA" id="ARBA00004540"/>
    </source>
</evidence>
<dbReference type="PANTHER" id="PTHR13428">
    <property type="entry name" value="INNER NUCLEAR MEMBRANE PROTEIN MAN1 LEM DOMAIN CONTAINING PROTEIN"/>
    <property type="match status" value="1"/>
</dbReference>
<keyword evidence="6 9" id="KW-0472">Membrane</keyword>
<dbReference type="InterPro" id="IPR018996">
    <property type="entry name" value="Man1/Src1-like_C"/>
</dbReference>
<keyword evidence="7" id="KW-0539">Nucleus</keyword>
<feature type="domain" description="LEM" evidence="10">
    <location>
        <begin position="1"/>
        <end position="46"/>
    </location>
</feature>
<evidence type="ECO:0000256" key="5">
    <source>
        <dbReference type="ARBA" id="ARBA00022989"/>
    </source>
</evidence>